<comment type="caution">
    <text evidence="1">The sequence shown here is derived from an EMBL/GenBank/DDBJ whole genome shotgun (WGS) entry which is preliminary data.</text>
</comment>
<protein>
    <submittedName>
        <fullName evidence="1">Uncharacterized protein</fullName>
    </submittedName>
</protein>
<sequence>MKYVRYISILISFTLFGQQNISTKLISKQTLDDSTLISIDKFNTHYNLNNTTLFLKGSKGRFEYTNLQLGDITSANTFNPLKINLFYKSFNTVIILDNRLSDIKKIDFNLLSPLRIVSKVSSANDNSIWIFNSNTQQLELFNFITNKTKHITLPTEGNILDLKSNYNFCWLLTDAFIYTYNYFGSLVSKLPNNGFEELAESNGNIILKRGNNLFYLNRDSKKTLPISLPNLLINRFFVTDETLYIYNGEMLHQYQLIND</sequence>
<gene>
    <name evidence="1" type="ORF">E5167_03120</name>
</gene>
<dbReference type="AlphaFoldDB" id="A0A4U0EYE9"/>
<dbReference type="InterPro" id="IPR011043">
    <property type="entry name" value="Gal_Oxase/kelch_b-propeller"/>
</dbReference>
<dbReference type="OrthoDB" id="1143207at2"/>
<organism evidence="1 2">
    <name type="scientific">Pontimicrobium aquaticum</name>
    <dbReference type="NCBI Taxonomy" id="2565367"/>
    <lineage>
        <taxon>Bacteria</taxon>
        <taxon>Pseudomonadati</taxon>
        <taxon>Bacteroidota</taxon>
        <taxon>Flavobacteriia</taxon>
        <taxon>Flavobacteriales</taxon>
        <taxon>Flavobacteriaceae</taxon>
        <taxon>Pontimicrobium</taxon>
    </lineage>
</organism>
<evidence type="ECO:0000313" key="1">
    <source>
        <dbReference type="EMBL" id="TJY36950.1"/>
    </source>
</evidence>
<accession>A0A4U0EYE9</accession>
<reference evidence="1 2" key="1">
    <citation type="submission" date="2019-04" db="EMBL/GenBank/DDBJ databases">
        <title>Lacinutrix sp. nov., isolated from marine water.</title>
        <authorList>
            <person name="Kim W."/>
        </authorList>
    </citation>
    <scope>NUCLEOTIDE SEQUENCE [LARGE SCALE GENOMIC DNA]</scope>
    <source>
        <strain evidence="1 2">CAU 1491</strain>
    </source>
</reference>
<name>A0A4U0EYE9_9FLAO</name>
<dbReference type="RefSeq" id="WP_136840973.1">
    <property type="nucleotide sequence ID" value="NZ_SUPL01000002.1"/>
</dbReference>
<evidence type="ECO:0000313" key="2">
    <source>
        <dbReference type="Proteomes" id="UP000307657"/>
    </source>
</evidence>
<dbReference type="Proteomes" id="UP000307657">
    <property type="component" value="Unassembled WGS sequence"/>
</dbReference>
<dbReference type="EMBL" id="SUPL01000002">
    <property type="protein sequence ID" value="TJY36950.1"/>
    <property type="molecule type" value="Genomic_DNA"/>
</dbReference>
<proteinExistence type="predicted"/>
<dbReference type="SUPFAM" id="SSF50965">
    <property type="entry name" value="Galactose oxidase, central domain"/>
    <property type="match status" value="1"/>
</dbReference>
<keyword evidence="2" id="KW-1185">Reference proteome</keyword>